<evidence type="ECO:0000259" key="1">
    <source>
        <dbReference type="Pfam" id="PF25000"/>
    </source>
</evidence>
<feature type="non-terminal residue" evidence="2">
    <location>
        <position position="1"/>
    </location>
</feature>
<dbReference type="EMBL" id="JARKIB010000130">
    <property type="protein sequence ID" value="KAJ7734851.1"/>
    <property type="molecule type" value="Genomic_DNA"/>
</dbReference>
<organism evidence="2 3">
    <name type="scientific">Mycena metata</name>
    <dbReference type="NCBI Taxonomy" id="1033252"/>
    <lineage>
        <taxon>Eukaryota</taxon>
        <taxon>Fungi</taxon>
        <taxon>Dikarya</taxon>
        <taxon>Basidiomycota</taxon>
        <taxon>Agaricomycotina</taxon>
        <taxon>Agaricomycetes</taxon>
        <taxon>Agaricomycetidae</taxon>
        <taxon>Agaricales</taxon>
        <taxon>Marasmiineae</taxon>
        <taxon>Mycenaceae</taxon>
        <taxon>Mycena</taxon>
    </lineage>
</organism>
<dbReference type="Pfam" id="PF13424">
    <property type="entry name" value="TPR_12"/>
    <property type="match status" value="1"/>
</dbReference>
<proteinExistence type="predicted"/>
<protein>
    <recommendedName>
        <fullName evidence="1">DUF7779 domain-containing protein</fullName>
    </recommendedName>
</protein>
<reference evidence="2" key="1">
    <citation type="submission" date="2023-03" db="EMBL/GenBank/DDBJ databases">
        <title>Massive genome expansion in bonnet fungi (Mycena s.s.) driven by repeated elements and novel gene families across ecological guilds.</title>
        <authorList>
            <consortium name="Lawrence Berkeley National Laboratory"/>
            <person name="Harder C.B."/>
            <person name="Miyauchi S."/>
            <person name="Viragh M."/>
            <person name="Kuo A."/>
            <person name="Thoen E."/>
            <person name="Andreopoulos B."/>
            <person name="Lu D."/>
            <person name="Skrede I."/>
            <person name="Drula E."/>
            <person name="Henrissat B."/>
            <person name="Morin E."/>
            <person name="Kohler A."/>
            <person name="Barry K."/>
            <person name="LaButti K."/>
            <person name="Morin E."/>
            <person name="Salamov A."/>
            <person name="Lipzen A."/>
            <person name="Mereny Z."/>
            <person name="Hegedus B."/>
            <person name="Baldrian P."/>
            <person name="Stursova M."/>
            <person name="Weitz H."/>
            <person name="Taylor A."/>
            <person name="Grigoriev I.V."/>
            <person name="Nagy L.G."/>
            <person name="Martin F."/>
            <person name="Kauserud H."/>
        </authorList>
    </citation>
    <scope>NUCLEOTIDE SEQUENCE</scope>
    <source>
        <strain evidence="2">CBHHK182m</strain>
    </source>
</reference>
<dbReference type="Pfam" id="PF25000">
    <property type="entry name" value="DUF7779"/>
    <property type="match status" value="1"/>
</dbReference>
<comment type="caution">
    <text evidence="2">The sequence shown here is derived from an EMBL/GenBank/DDBJ whole genome shotgun (WGS) entry which is preliminary data.</text>
</comment>
<dbReference type="InterPro" id="IPR056681">
    <property type="entry name" value="DUF7779"/>
</dbReference>
<keyword evidence="3" id="KW-1185">Reference proteome</keyword>
<dbReference type="AlphaFoldDB" id="A0AAD7I4G4"/>
<accession>A0AAD7I4G4</accession>
<evidence type="ECO:0000313" key="2">
    <source>
        <dbReference type="EMBL" id="KAJ7734851.1"/>
    </source>
</evidence>
<evidence type="ECO:0000313" key="3">
    <source>
        <dbReference type="Proteomes" id="UP001215598"/>
    </source>
</evidence>
<dbReference type="Proteomes" id="UP001215598">
    <property type="component" value="Unassembled WGS sequence"/>
</dbReference>
<dbReference type="InterPro" id="IPR011990">
    <property type="entry name" value="TPR-like_helical_dom_sf"/>
</dbReference>
<name>A0AAD7I4G4_9AGAR</name>
<feature type="domain" description="DUF7779" evidence="1">
    <location>
        <begin position="25"/>
        <end position="126"/>
    </location>
</feature>
<gene>
    <name evidence="2" type="ORF">B0H16DRAFT_1327318</name>
</gene>
<sequence>RLLREKPDQSHDQYAWTVYTTWQISFDQLSKPAARFLQLCSFLHYTGITEDIFSNASKYCAPVELPPKEDLQESLQFLSHFQESTGEWSSLSFLDVTNEIKSYSLISFNATTKVFSIHPLVHAWSRSTPVDVDEESSHLCVNSILGMCISIIPNHDMVIAFPRLLPHLGALSPFKADRGPDFRAAFWYIYLAGSKLQEAHDLLVQVVENYKLMFGEQHLATLEVMHRLGVTYHMLGEYKKARELEIVVLEKRTTLQARIIQTL</sequence>
<dbReference type="Gene3D" id="1.25.40.10">
    <property type="entry name" value="Tetratricopeptide repeat domain"/>
    <property type="match status" value="1"/>
</dbReference>